<keyword evidence="4 5" id="KW-0539">Nucleus</keyword>
<accession>A0AAE1J2Y9</accession>
<dbReference type="EMBL" id="JAWXYG010000009">
    <property type="protein sequence ID" value="KAK4262755.1"/>
    <property type="molecule type" value="Genomic_DNA"/>
</dbReference>
<feature type="region of interest" description="Disordered" evidence="6">
    <location>
        <begin position="295"/>
        <end position="321"/>
    </location>
</feature>
<evidence type="ECO:0000256" key="1">
    <source>
        <dbReference type="ARBA" id="ARBA00023015"/>
    </source>
</evidence>
<dbReference type="InterPro" id="IPR039605">
    <property type="entry name" value="AHL"/>
</dbReference>
<comment type="subcellular location">
    <subcellularLocation>
        <location evidence="5">Nucleus</location>
    </subcellularLocation>
</comment>
<keyword evidence="3 5" id="KW-0804">Transcription</keyword>
<feature type="domain" description="PPC" evidence="7">
    <location>
        <begin position="157"/>
        <end position="297"/>
    </location>
</feature>
<gene>
    <name evidence="8" type="ORF">QN277_028271</name>
</gene>
<dbReference type="AlphaFoldDB" id="A0AAE1J2Y9"/>
<evidence type="ECO:0000256" key="6">
    <source>
        <dbReference type="SAM" id="MobiDB-lite"/>
    </source>
</evidence>
<name>A0AAE1J2Y9_9FABA</name>
<feature type="compositionally biased region" description="Basic residues" evidence="6">
    <location>
        <begin position="90"/>
        <end position="99"/>
    </location>
</feature>
<proteinExistence type="predicted"/>
<dbReference type="InterPro" id="IPR005175">
    <property type="entry name" value="PPC_dom"/>
</dbReference>
<dbReference type="PROSITE" id="PS51742">
    <property type="entry name" value="PPC"/>
    <property type="match status" value="1"/>
</dbReference>
<organism evidence="8 9">
    <name type="scientific">Acacia crassicarpa</name>
    <name type="common">northern wattle</name>
    <dbReference type="NCBI Taxonomy" id="499986"/>
    <lineage>
        <taxon>Eukaryota</taxon>
        <taxon>Viridiplantae</taxon>
        <taxon>Streptophyta</taxon>
        <taxon>Embryophyta</taxon>
        <taxon>Tracheophyta</taxon>
        <taxon>Spermatophyta</taxon>
        <taxon>Magnoliopsida</taxon>
        <taxon>eudicotyledons</taxon>
        <taxon>Gunneridae</taxon>
        <taxon>Pentapetalae</taxon>
        <taxon>rosids</taxon>
        <taxon>fabids</taxon>
        <taxon>Fabales</taxon>
        <taxon>Fabaceae</taxon>
        <taxon>Caesalpinioideae</taxon>
        <taxon>mimosoid clade</taxon>
        <taxon>Acacieae</taxon>
        <taxon>Acacia</taxon>
    </lineage>
</organism>
<reference evidence="8" key="1">
    <citation type="submission" date="2023-10" db="EMBL/GenBank/DDBJ databases">
        <title>Chromosome-level genome of the transformable northern wattle, Acacia crassicarpa.</title>
        <authorList>
            <person name="Massaro I."/>
            <person name="Sinha N.R."/>
            <person name="Poethig S."/>
            <person name="Leichty A.R."/>
        </authorList>
    </citation>
    <scope>NUCLEOTIDE SEQUENCE</scope>
    <source>
        <strain evidence="8">Acra3RX</strain>
        <tissue evidence="8">Leaf</tissue>
    </source>
</reference>
<evidence type="ECO:0000313" key="8">
    <source>
        <dbReference type="EMBL" id="KAK4262755.1"/>
    </source>
</evidence>
<keyword evidence="1 5" id="KW-0805">Transcription regulation</keyword>
<evidence type="ECO:0000256" key="5">
    <source>
        <dbReference type="RuleBase" id="RU367031"/>
    </source>
</evidence>
<feature type="compositionally biased region" description="Low complexity" evidence="6">
    <location>
        <begin position="114"/>
        <end position="142"/>
    </location>
</feature>
<feature type="region of interest" description="Disordered" evidence="6">
    <location>
        <begin position="72"/>
        <end position="146"/>
    </location>
</feature>
<protein>
    <recommendedName>
        <fullName evidence="5">AT-hook motif nuclear-localized protein</fullName>
    </recommendedName>
</protein>
<evidence type="ECO:0000256" key="3">
    <source>
        <dbReference type="ARBA" id="ARBA00023163"/>
    </source>
</evidence>
<dbReference type="Gene3D" id="3.30.1330.80">
    <property type="entry name" value="Hypothetical protein, similar to alpha- acetolactate decarboxylase, domain 2"/>
    <property type="match status" value="1"/>
</dbReference>
<dbReference type="PANTHER" id="PTHR31500:SF64">
    <property type="entry name" value="AT-HOOK MOTIF NUCLEAR-LOCALIZED PROTEIN 12-RELATED"/>
    <property type="match status" value="1"/>
</dbReference>
<dbReference type="SUPFAM" id="SSF117856">
    <property type="entry name" value="AF0104/ALDC/Ptd012-like"/>
    <property type="match status" value="1"/>
</dbReference>
<comment type="function">
    <text evidence="5">Transcription factor that specifically binds AT-rich DNA sequences related to the nuclear matrix attachment regions (MARs).</text>
</comment>
<dbReference type="Proteomes" id="UP001293593">
    <property type="component" value="Unassembled WGS sequence"/>
</dbReference>
<sequence>MDGREAMAFSGGPPSYYMHRGGIVGSVPVTHSGGFPPGFRPNTGIPAESNVRGSSMGSTVTVEPVRADYSHIHGMSISSPPGVPPSSERVKKKRGRPRKYRPDGPISLGLSPVPATANSTPAGPASSTPSQRRVRGRPPGSGRKQKLASLGEWMNSSAGMAFAPHVITIGAGEDIAAKLLSISQQRPRVLCILSGTGTVSSITLRQPASSVVSITFEGRFQILRLSGSYLVAEDGGHRSRTGGLSVSLASPDGHVIGGAVAVLIAASQVQVVVCSFIYEGSKTKTKPLSALEGDVSEAEHGNKLATPASAPPSQNYSQPTRGIWQSDLKSTHTDPSSFSGLIDCLV</sequence>
<evidence type="ECO:0000259" key="7">
    <source>
        <dbReference type="PROSITE" id="PS51742"/>
    </source>
</evidence>
<evidence type="ECO:0000256" key="2">
    <source>
        <dbReference type="ARBA" id="ARBA00023125"/>
    </source>
</evidence>
<comment type="domain">
    <text evidence="5">The PPC domain mediates interactions between AHL proteins.</text>
</comment>
<comment type="caution">
    <text evidence="8">The sequence shown here is derived from an EMBL/GenBank/DDBJ whole genome shotgun (WGS) entry which is preliminary data.</text>
</comment>
<dbReference type="GO" id="GO:0005634">
    <property type="term" value="C:nucleus"/>
    <property type="evidence" value="ECO:0007669"/>
    <property type="project" value="UniProtKB-SubCell"/>
</dbReference>
<dbReference type="PANTHER" id="PTHR31500">
    <property type="entry name" value="AT-HOOK MOTIF NUCLEAR-LOCALIZED PROTEIN 9"/>
    <property type="match status" value="1"/>
</dbReference>
<keyword evidence="2 5" id="KW-0238">DNA-binding</keyword>
<dbReference type="GO" id="GO:0003680">
    <property type="term" value="F:minor groove of adenine-thymine-rich DNA binding"/>
    <property type="evidence" value="ECO:0007669"/>
    <property type="project" value="UniProtKB-UniRule"/>
</dbReference>
<evidence type="ECO:0000313" key="9">
    <source>
        <dbReference type="Proteomes" id="UP001293593"/>
    </source>
</evidence>
<evidence type="ECO:0000256" key="4">
    <source>
        <dbReference type="ARBA" id="ARBA00023242"/>
    </source>
</evidence>
<dbReference type="Pfam" id="PF03479">
    <property type="entry name" value="PCC"/>
    <property type="match status" value="1"/>
</dbReference>
<feature type="compositionally biased region" description="Polar residues" evidence="6">
    <location>
        <begin position="311"/>
        <end position="320"/>
    </location>
</feature>
<dbReference type="CDD" id="cd11378">
    <property type="entry name" value="DUF296"/>
    <property type="match status" value="1"/>
</dbReference>
<keyword evidence="9" id="KW-1185">Reference proteome</keyword>